<dbReference type="Proteomes" id="UP000033580">
    <property type="component" value="Unassembled WGS sequence"/>
</dbReference>
<evidence type="ECO:0008006" key="3">
    <source>
        <dbReference type="Google" id="ProtNLM"/>
    </source>
</evidence>
<comment type="caution">
    <text evidence="1">The sequence shown here is derived from an EMBL/GenBank/DDBJ whole genome shotgun (WGS) entry which is preliminary data.</text>
</comment>
<gene>
    <name evidence="1" type="ORF">OTUT144_1472</name>
</gene>
<accession>A0A0F3RK32</accession>
<reference evidence="1 2" key="1">
    <citation type="submission" date="2015-01" db="EMBL/GenBank/DDBJ databases">
        <title>Genome Sequencing of Rickettsiales.</title>
        <authorList>
            <person name="Daugherty S.C."/>
            <person name="Su Q."/>
            <person name="Abolude K."/>
            <person name="Beier-Sexton M."/>
            <person name="Carlyon J.A."/>
            <person name="Carter R."/>
            <person name="Day N.P."/>
            <person name="Dumler S.J."/>
            <person name="Dyachenko V."/>
            <person name="Godinez A."/>
            <person name="Kurtti T.J."/>
            <person name="Lichay M."/>
            <person name="Mullins K.E."/>
            <person name="Ott S."/>
            <person name="Pappas-Brown V."/>
            <person name="Paris D.H."/>
            <person name="Patel P."/>
            <person name="Richards A.L."/>
            <person name="Sadzewicz L."/>
            <person name="Sears K."/>
            <person name="Seidman D."/>
            <person name="Sengamalay N."/>
            <person name="Stenos J."/>
            <person name="Tallon L.J."/>
            <person name="Vincent G."/>
            <person name="Fraser C.M."/>
            <person name="Munderloh U."/>
            <person name="Dunning-Hotopp J.C."/>
        </authorList>
    </citation>
    <scope>NUCLEOTIDE SEQUENCE [LARGE SCALE GENOMIC DNA]</scope>
    <source>
        <strain evidence="1 2">UT144</strain>
    </source>
</reference>
<dbReference type="AlphaFoldDB" id="A0A0F3RK32"/>
<evidence type="ECO:0000313" key="1">
    <source>
        <dbReference type="EMBL" id="KJW06492.1"/>
    </source>
</evidence>
<evidence type="ECO:0000313" key="2">
    <source>
        <dbReference type="Proteomes" id="UP000033580"/>
    </source>
</evidence>
<proteinExistence type="predicted"/>
<protein>
    <recommendedName>
        <fullName evidence="3">Conjugative transfer TraG domain protein</fullName>
    </recommendedName>
</protein>
<organism evidence="1 2">
    <name type="scientific">Orientia tsutsugamushi str. UT144</name>
    <dbReference type="NCBI Taxonomy" id="1441384"/>
    <lineage>
        <taxon>Bacteria</taxon>
        <taxon>Pseudomonadati</taxon>
        <taxon>Pseudomonadota</taxon>
        <taxon>Alphaproteobacteria</taxon>
        <taxon>Rickettsiales</taxon>
        <taxon>Rickettsiaceae</taxon>
        <taxon>Rickettsieae</taxon>
        <taxon>Orientia</taxon>
    </lineage>
</organism>
<name>A0A0F3RK32_ORITS</name>
<dbReference type="EMBL" id="LAOR01000116">
    <property type="protein sequence ID" value="KJW06492.1"/>
    <property type="molecule type" value="Genomic_DNA"/>
</dbReference>
<sequence length="31" mass="3437">MDNISLSAEAEKIAFEVAQINNEVSKDLNDQ</sequence>